<dbReference type="InterPro" id="IPR016163">
    <property type="entry name" value="Ald_DH_C"/>
</dbReference>
<dbReference type="Pfam" id="PF00171">
    <property type="entry name" value="Aldedh"/>
    <property type="match status" value="1"/>
</dbReference>
<dbReference type="SUPFAM" id="SSF53720">
    <property type="entry name" value="ALDH-like"/>
    <property type="match status" value="1"/>
</dbReference>
<dbReference type="InterPro" id="IPR016160">
    <property type="entry name" value="Ald_DH_CS_CYS"/>
</dbReference>
<evidence type="ECO:0000256" key="1">
    <source>
        <dbReference type="ARBA" id="ARBA00004786"/>
    </source>
</evidence>
<evidence type="ECO:0000313" key="13">
    <source>
        <dbReference type="Proteomes" id="UP001501411"/>
    </source>
</evidence>
<dbReference type="InterPro" id="IPR016161">
    <property type="entry name" value="Ald_DH/histidinol_DH"/>
</dbReference>
<dbReference type="Proteomes" id="UP001501411">
    <property type="component" value="Unassembled WGS sequence"/>
</dbReference>
<evidence type="ECO:0000256" key="10">
    <source>
        <dbReference type="RuleBase" id="RU003345"/>
    </source>
</evidence>
<dbReference type="NCBIfam" id="TIGR01236">
    <property type="entry name" value="D1pyr5carbox1"/>
    <property type="match status" value="1"/>
</dbReference>
<evidence type="ECO:0000256" key="8">
    <source>
        <dbReference type="ARBA" id="ARBA00048142"/>
    </source>
</evidence>
<dbReference type="InterPro" id="IPR005931">
    <property type="entry name" value="P5CDH/ALDH4A1"/>
</dbReference>
<protein>
    <recommendedName>
        <fullName evidence="7">L-glutamate gamma-semialdehyde dehydrogenase</fullName>
        <ecNumber evidence="3">1.2.1.88</ecNumber>
    </recommendedName>
    <alternativeName>
        <fullName evidence="7">L-glutamate gamma-semialdehyde dehydrogenase</fullName>
    </alternativeName>
</protein>
<evidence type="ECO:0000313" key="12">
    <source>
        <dbReference type="EMBL" id="GAA4797748.1"/>
    </source>
</evidence>
<evidence type="ECO:0000256" key="2">
    <source>
        <dbReference type="ARBA" id="ARBA00009986"/>
    </source>
</evidence>
<keyword evidence="5" id="KW-0520">NAD</keyword>
<comment type="caution">
    <text evidence="12">The sequence shown here is derived from an EMBL/GenBank/DDBJ whole genome shotgun (WGS) entry which is preliminary data.</text>
</comment>
<evidence type="ECO:0000256" key="4">
    <source>
        <dbReference type="ARBA" id="ARBA00023002"/>
    </source>
</evidence>
<dbReference type="PROSITE" id="PS00687">
    <property type="entry name" value="ALDEHYDE_DEHYDR_GLU"/>
    <property type="match status" value="1"/>
</dbReference>
<organism evidence="12 13">
    <name type="scientific">Olivibacter ginsenosidimutans</name>
    <dbReference type="NCBI Taxonomy" id="1176537"/>
    <lineage>
        <taxon>Bacteria</taxon>
        <taxon>Pseudomonadati</taxon>
        <taxon>Bacteroidota</taxon>
        <taxon>Sphingobacteriia</taxon>
        <taxon>Sphingobacteriales</taxon>
        <taxon>Sphingobacteriaceae</taxon>
        <taxon>Olivibacter</taxon>
    </lineage>
</organism>
<dbReference type="InterPro" id="IPR015590">
    <property type="entry name" value="Aldehyde_DH_dom"/>
</dbReference>
<dbReference type="CDD" id="cd07123">
    <property type="entry name" value="ALDH_F4-17_P5CDH"/>
    <property type="match status" value="1"/>
</dbReference>
<dbReference type="EMBL" id="BAABIQ010000039">
    <property type="protein sequence ID" value="GAA4797748.1"/>
    <property type="molecule type" value="Genomic_DNA"/>
</dbReference>
<dbReference type="RefSeq" id="WP_345232420.1">
    <property type="nucleotide sequence ID" value="NZ_BAABIQ010000039.1"/>
</dbReference>
<dbReference type="InterPro" id="IPR029510">
    <property type="entry name" value="Ald_DH_CS_GLU"/>
</dbReference>
<feature type="active site" evidence="9">
    <location>
        <position position="294"/>
    </location>
</feature>
<name>A0ABP9BMK6_9SPHI</name>
<dbReference type="PROSITE" id="PS00070">
    <property type="entry name" value="ALDEHYDE_DEHYDR_CYS"/>
    <property type="match status" value="1"/>
</dbReference>
<comment type="similarity">
    <text evidence="2 10">Belongs to the aldehyde dehydrogenase family.</text>
</comment>
<dbReference type="Gene3D" id="3.40.605.10">
    <property type="entry name" value="Aldehyde Dehydrogenase, Chain A, domain 1"/>
    <property type="match status" value="1"/>
</dbReference>
<dbReference type="InterPro" id="IPR016162">
    <property type="entry name" value="Ald_DH_N"/>
</dbReference>
<reference evidence="13" key="1">
    <citation type="journal article" date="2019" name="Int. J. Syst. Evol. Microbiol.">
        <title>The Global Catalogue of Microorganisms (GCM) 10K type strain sequencing project: providing services to taxonomists for standard genome sequencing and annotation.</title>
        <authorList>
            <consortium name="The Broad Institute Genomics Platform"/>
            <consortium name="The Broad Institute Genome Sequencing Center for Infectious Disease"/>
            <person name="Wu L."/>
            <person name="Ma J."/>
        </authorList>
    </citation>
    <scope>NUCLEOTIDE SEQUENCE [LARGE SCALE GENOMIC DNA]</scope>
    <source>
        <strain evidence="13">JCM 18200</strain>
    </source>
</reference>
<keyword evidence="13" id="KW-1185">Reference proteome</keyword>
<keyword evidence="6" id="KW-0642">Proline metabolism</keyword>
<evidence type="ECO:0000256" key="6">
    <source>
        <dbReference type="ARBA" id="ARBA00023062"/>
    </source>
</evidence>
<sequence length="544" mass="60837">MLKGFFNVPTPANEPTYSYAPGSKERERLKEALRDALSNVSDIPMFIGNKEIRTNDKGELRPPHNHKHLLGYYHKGNKKHVEDAIHAALMAKNDWENLPWEHRAAIFLKAADLISGKYRYKLNAATMLGQSKNAFQAEIDSACEIVDFLRFNVKYMSEIYAQQPPISPEGVWNRVEQRPLEGFIFALTPFNFTAIAGNLPSCVAMMGNVVVWKPADTQIYAAHLLMEIFLEAGVPPGVINLIYGHGPDIGDVIFSHPDFAGIHFTGSTAVFQEIWKTIGHHIHKYKSYPRIVGETGGKDFILVHPSADVNVANTAIVRGAFEYQGQKCSAASRVYVPKSLWSTLKESMITDINSFKVGPVEDFGNFINAVIDEKSFDKLARYIDQAKADEDAEIIVGGNYDKSEGYFIHPTVILAKKPDYVTMREELFGPVLTIYVYEDEKWEETLELVNQTSVYALTGSVIAQDRYAIEQASNALRNAAGNFYINDKCTGAVVGQQPFGGARGSGTNDKAGSMINLLRWVSPRTIKESFNPPTDYRYPFLEQE</sequence>
<evidence type="ECO:0000259" key="11">
    <source>
        <dbReference type="Pfam" id="PF00171"/>
    </source>
</evidence>
<evidence type="ECO:0000256" key="9">
    <source>
        <dbReference type="PROSITE-ProRule" id="PRU10007"/>
    </source>
</evidence>
<keyword evidence="4 10" id="KW-0560">Oxidoreductase</keyword>
<comment type="catalytic activity">
    <reaction evidence="8">
        <text>L-glutamate 5-semialdehyde + NAD(+) + H2O = L-glutamate + NADH + 2 H(+)</text>
        <dbReference type="Rhea" id="RHEA:30235"/>
        <dbReference type="ChEBI" id="CHEBI:15377"/>
        <dbReference type="ChEBI" id="CHEBI:15378"/>
        <dbReference type="ChEBI" id="CHEBI:29985"/>
        <dbReference type="ChEBI" id="CHEBI:57540"/>
        <dbReference type="ChEBI" id="CHEBI:57945"/>
        <dbReference type="ChEBI" id="CHEBI:58066"/>
        <dbReference type="EC" id="1.2.1.88"/>
    </reaction>
</comment>
<dbReference type="InterPro" id="IPR050485">
    <property type="entry name" value="Proline_metab_enzyme"/>
</dbReference>
<gene>
    <name evidence="12" type="primary">pruA</name>
    <name evidence="12" type="ORF">GCM10023231_27940</name>
</gene>
<dbReference type="EC" id="1.2.1.88" evidence="3"/>
<evidence type="ECO:0000256" key="7">
    <source>
        <dbReference type="ARBA" id="ARBA00032259"/>
    </source>
</evidence>
<proteinExistence type="inferred from homology"/>
<dbReference type="Gene3D" id="3.40.309.10">
    <property type="entry name" value="Aldehyde Dehydrogenase, Chain A, domain 2"/>
    <property type="match status" value="1"/>
</dbReference>
<evidence type="ECO:0000256" key="3">
    <source>
        <dbReference type="ARBA" id="ARBA00012884"/>
    </source>
</evidence>
<dbReference type="PANTHER" id="PTHR42862">
    <property type="entry name" value="DELTA-1-PYRROLINE-5-CARBOXYLATE DEHYDROGENASE 1, ISOFORM A-RELATED"/>
    <property type="match status" value="1"/>
</dbReference>
<feature type="domain" description="Aldehyde dehydrogenase" evidence="11">
    <location>
        <begin position="61"/>
        <end position="513"/>
    </location>
</feature>
<dbReference type="PANTHER" id="PTHR42862:SF1">
    <property type="entry name" value="DELTA-1-PYRROLINE-5-CARBOXYLATE DEHYDROGENASE 2, ISOFORM A-RELATED"/>
    <property type="match status" value="1"/>
</dbReference>
<evidence type="ECO:0000256" key="5">
    <source>
        <dbReference type="ARBA" id="ARBA00023027"/>
    </source>
</evidence>
<accession>A0ABP9BMK6</accession>
<comment type="pathway">
    <text evidence="1">Amino-acid degradation; L-proline degradation into L-glutamate; L-glutamate from L-proline: step 2/2.</text>
</comment>